<proteinExistence type="inferred from homology"/>
<gene>
    <name evidence="11" type="ORF">SAMN05421783_10654</name>
</gene>
<organism evidence="11 12">
    <name type="scientific">Thiocapsa roseopersicina</name>
    <dbReference type="NCBI Taxonomy" id="1058"/>
    <lineage>
        <taxon>Bacteria</taxon>
        <taxon>Pseudomonadati</taxon>
        <taxon>Pseudomonadota</taxon>
        <taxon>Gammaproteobacteria</taxon>
        <taxon>Chromatiales</taxon>
        <taxon>Chromatiaceae</taxon>
        <taxon>Thiocapsa</taxon>
    </lineage>
</organism>
<sequence length="344" mass="37236">MRLRFNQLQDALSRGLAPLYLVCGDEPYQLGEAARLIREAARRQGFTEREVLDQDAAFDWHALAASADAMSLFSSRKLIELRIGTAKLGKDGGAAVRAYCDRPCPDNLLLIIAPELDRKELLSQWAKRVESVGALVQVWPLKGRELVQWLGQRLQSVGLQPGPGVAELLAERAEGNLLAAVQEIEKQRLLRDPGPLALADLLGNLADSARFDLFSLTDAALTGDRARTQRVLTVLRAEGTADVLVLWVLARELRTLAEAAGARAGGARAPGAGDARMPPQRLAAMERALSRLSPTLLRALLHQCSLIDQSIKGLAVGDPWHRLAVVADALAAGGFRAGRPVPQR</sequence>
<dbReference type="Gene3D" id="1.10.8.60">
    <property type="match status" value="1"/>
</dbReference>
<keyword evidence="3" id="KW-0808">Transferase</keyword>
<keyword evidence="12" id="KW-1185">Reference proteome</keyword>
<dbReference type="EC" id="2.7.7.7" evidence="1 9"/>
<dbReference type="STRING" id="1058.SAMN05421783_10654"/>
<dbReference type="PANTHER" id="PTHR34388:SF1">
    <property type="entry name" value="DNA POLYMERASE III SUBUNIT DELTA"/>
    <property type="match status" value="1"/>
</dbReference>
<dbReference type="SUPFAM" id="SSF52540">
    <property type="entry name" value="P-loop containing nucleoside triphosphate hydrolases"/>
    <property type="match status" value="1"/>
</dbReference>
<keyword evidence="5" id="KW-0235">DNA replication</keyword>
<evidence type="ECO:0000256" key="1">
    <source>
        <dbReference type="ARBA" id="ARBA00012417"/>
    </source>
</evidence>
<dbReference type="GO" id="GO:0003887">
    <property type="term" value="F:DNA-directed DNA polymerase activity"/>
    <property type="evidence" value="ECO:0007669"/>
    <property type="project" value="UniProtKB-UniRule"/>
</dbReference>
<dbReference type="PANTHER" id="PTHR34388">
    <property type="entry name" value="DNA POLYMERASE III SUBUNIT DELTA"/>
    <property type="match status" value="1"/>
</dbReference>
<dbReference type="RefSeq" id="WP_093030006.1">
    <property type="nucleotide sequence ID" value="NZ_FNNZ01000006.1"/>
</dbReference>
<dbReference type="Gene3D" id="3.40.50.300">
    <property type="entry name" value="P-loop containing nucleotide triphosphate hydrolases"/>
    <property type="match status" value="1"/>
</dbReference>
<dbReference type="OrthoDB" id="9770982at2"/>
<dbReference type="EMBL" id="FNNZ01000006">
    <property type="protein sequence ID" value="SDW61519.1"/>
    <property type="molecule type" value="Genomic_DNA"/>
</dbReference>
<evidence type="ECO:0000256" key="4">
    <source>
        <dbReference type="ARBA" id="ARBA00022695"/>
    </source>
</evidence>
<dbReference type="Proteomes" id="UP000198816">
    <property type="component" value="Unassembled WGS sequence"/>
</dbReference>
<dbReference type="CDD" id="cd18138">
    <property type="entry name" value="HLD_clamp_pol_III_delta"/>
    <property type="match status" value="1"/>
</dbReference>
<evidence type="ECO:0000256" key="8">
    <source>
        <dbReference type="ARBA" id="ARBA00049244"/>
    </source>
</evidence>
<evidence type="ECO:0000256" key="6">
    <source>
        <dbReference type="ARBA" id="ARBA00022932"/>
    </source>
</evidence>
<dbReference type="InterPro" id="IPR010372">
    <property type="entry name" value="DNA_pol3_delta_N"/>
</dbReference>
<feature type="domain" description="DNA polymerase III delta N-terminal" evidence="10">
    <location>
        <begin position="20"/>
        <end position="126"/>
    </location>
</feature>
<dbReference type="InterPro" id="IPR027417">
    <property type="entry name" value="P-loop_NTPase"/>
</dbReference>
<accession>A0A1H2V0Q9</accession>
<name>A0A1H2V0Q9_THIRO</name>
<evidence type="ECO:0000313" key="11">
    <source>
        <dbReference type="EMBL" id="SDW61519.1"/>
    </source>
</evidence>
<dbReference type="SUPFAM" id="SSF48019">
    <property type="entry name" value="post-AAA+ oligomerization domain-like"/>
    <property type="match status" value="1"/>
</dbReference>
<dbReference type="InterPro" id="IPR005790">
    <property type="entry name" value="DNA_polIII_delta"/>
</dbReference>
<dbReference type="GO" id="GO:0003677">
    <property type="term" value="F:DNA binding"/>
    <property type="evidence" value="ECO:0007669"/>
    <property type="project" value="InterPro"/>
</dbReference>
<dbReference type="NCBIfam" id="TIGR01128">
    <property type="entry name" value="holA"/>
    <property type="match status" value="1"/>
</dbReference>
<comment type="catalytic activity">
    <reaction evidence="8">
        <text>DNA(n) + a 2'-deoxyribonucleoside 5'-triphosphate = DNA(n+1) + diphosphate</text>
        <dbReference type="Rhea" id="RHEA:22508"/>
        <dbReference type="Rhea" id="RHEA-COMP:17339"/>
        <dbReference type="Rhea" id="RHEA-COMP:17340"/>
        <dbReference type="ChEBI" id="CHEBI:33019"/>
        <dbReference type="ChEBI" id="CHEBI:61560"/>
        <dbReference type="ChEBI" id="CHEBI:173112"/>
        <dbReference type="EC" id="2.7.7.7"/>
    </reaction>
</comment>
<dbReference type="Gene3D" id="1.20.272.10">
    <property type="match status" value="1"/>
</dbReference>
<evidence type="ECO:0000256" key="7">
    <source>
        <dbReference type="ARBA" id="ARBA00034754"/>
    </source>
</evidence>
<evidence type="ECO:0000256" key="2">
    <source>
        <dbReference type="ARBA" id="ARBA00017703"/>
    </source>
</evidence>
<evidence type="ECO:0000259" key="10">
    <source>
        <dbReference type="Pfam" id="PF06144"/>
    </source>
</evidence>
<protein>
    <recommendedName>
        <fullName evidence="2 9">DNA polymerase III subunit delta</fullName>
        <ecNumber evidence="1 9">2.7.7.7</ecNumber>
    </recommendedName>
</protein>
<comment type="similarity">
    <text evidence="7">Belongs to the DNA polymerase HolA subunit family.</text>
</comment>
<keyword evidence="6" id="KW-0239">DNA-directed DNA polymerase</keyword>
<dbReference type="AlphaFoldDB" id="A0A1H2V0Q9"/>
<reference evidence="12" key="1">
    <citation type="submission" date="2016-10" db="EMBL/GenBank/DDBJ databases">
        <authorList>
            <person name="Varghese N."/>
            <person name="Submissions S."/>
        </authorList>
    </citation>
    <scope>NUCLEOTIDE SEQUENCE [LARGE SCALE GENOMIC DNA]</scope>
    <source>
        <strain evidence="12">DSM 217</strain>
    </source>
</reference>
<evidence type="ECO:0000256" key="3">
    <source>
        <dbReference type="ARBA" id="ARBA00022679"/>
    </source>
</evidence>
<evidence type="ECO:0000256" key="9">
    <source>
        <dbReference type="NCBIfam" id="TIGR01128"/>
    </source>
</evidence>
<dbReference type="Pfam" id="PF06144">
    <property type="entry name" value="DNA_pol3_delta"/>
    <property type="match status" value="1"/>
</dbReference>
<dbReference type="GO" id="GO:0006261">
    <property type="term" value="P:DNA-templated DNA replication"/>
    <property type="evidence" value="ECO:0007669"/>
    <property type="project" value="TreeGrafter"/>
</dbReference>
<dbReference type="GO" id="GO:0009360">
    <property type="term" value="C:DNA polymerase III complex"/>
    <property type="evidence" value="ECO:0007669"/>
    <property type="project" value="UniProtKB-UniRule"/>
</dbReference>
<evidence type="ECO:0000313" key="12">
    <source>
        <dbReference type="Proteomes" id="UP000198816"/>
    </source>
</evidence>
<keyword evidence="4" id="KW-0548">Nucleotidyltransferase</keyword>
<dbReference type="InterPro" id="IPR008921">
    <property type="entry name" value="DNA_pol3_clamp-load_cplx_C"/>
</dbReference>
<evidence type="ECO:0000256" key="5">
    <source>
        <dbReference type="ARBA" id="ARBA00022705"/>
    </source>
</evidence>